<dbReference type="AlphaFoldDB" id="A0A5J6LJP0"/>
<dbReference type="CDD" id="cd00838">
    <property type="entry name" value="MPP_superfamily"/>
    <property type="match status" value="1"/>
</dbReference>
<proteinExistence type="predicted"/>
<organism evidence="2 3">
    <name type="scientific">Nitrincola iocasae</name>
    <dbReference type="NCBI Taxonomy" id="2614693"/>
    <lineage>
        <taxon>Bacteria</taxon>
        <taxon>Pseudomonadati</taxon>
        <taxon>Pseudomonadota</taxon>
        <taxon>Gammaproteobacteria</taxon>
        <taxon>Oceanospirillales</taxon>
        <taxon>Oceanospirillaceae</taxon>
        <taxon>Nitrincola</taxon>
    </lineage>
</organism>
<keyword evidence="3" id="KW-1185">Reference proteome</keyword>
<accession>A0A5J6LJP0</accession>
<evidence type="ECO:0000313" key="2">
    <source>
        <dbReference type="EMBL" id="QEW08231.1"/>
    </source>
</evidence>
<evidence type="ECO:0000313" key="3">
    <source>
        <dbReference type="Proteomes" id="UP000325606"/>
    </source>
</evidence>
<dbReference type="RefSeq" id="WP_151058445.1">
    <property type="nucleotide sequence ID" value="NZ_CP044222.1"/>
</dbReference>
<dbReference type="SUPFAM" id="SSF56300">
    <property type="entry name" value="Metallo-dependent phosphatases"/>
    <property type="match status" value="1"/>
</dbReference>
<dbReference type="Gene3D" id="3.60.21.10">
    <property type="match status" value="1"/>
</dbReference>
<protein>
    <submittedName>
        <fullName evidence="2">Metallophosphoesterase</fullName>
    </submittedName>
</protein>
<dbReference type="InterPro" id="IPR004843">
    <property type="entry name" value="Calcineurin-like_PHP"/>
</dbReference>
<dbReference type="Proteomes" id="UP000325606">
    <property type="component" value="Chromosome"/>
</dbReference>
<name>A0A5J6LJP0_9GAMM</name>
<gene>
    <name evidence="2" type="ORF">F5I99_18000</name>
</gene>
<reference evidence="2 3" key="1">
    <citation type="submission" date="2019-09" db="EMBL/GenBank/DDBJ databases">
        <title>Nitrincola iocasae sp. nov., a bacterium isolated from the sediment collected at a cold seep field in South China Sea.</title>
        <authorList>
            <person name="Zhang H."/>
            <person name="Wang H."/>
            <person name="Li C."/>
        </authorList>
    </citation>
    <scope>NUCLEOTIDE SEQUENCE [LARGE SCALE GENOMIC DNA]</scope>
    <source>
        <strain evidence="2 3">KXZD1103</strain>
    </source>
</reference>
<dbReference type="EMBL" id="CP044222">
    <property type="protein sequence ID" value="QEW08231.1"/>
    <property type="molecule type" value="Genomic_DNA"/>
</dbReference>
<dbReference type="InterPro" id="IPR029052">
    <property type="entry name" value="Metallo-depent_PP-like"/>
</dbReference>
<dbReference type="Pfam" id="PF00149">
    <property type="entry name" value="Metallophos"/>
    <property type="match status" value="1"/>
</dbReference>
<dbReference type="GO" id="GO:0016787">
    <property type="term" value="F:hydrolase activity"/>
    <property type="evidence" value="ECO:0007669"/>
    <property type="project" value="InterPro"/>
</dbReference>
<evidence type="ECO:0000259" key="1">
    <source>
        <dbReference type="Pfam" id="PF00149"/>
    </source>
</evidence>
<feature type="domain" description="Calcineurin-like phosphoesterase" evidence="1">
    <location>
        <begin position="72"/>
        <end position="198"/>
    </location>
</feature>
<dbReference type="KEGG" id="nik:F5I99_18000"/>
<sequence>MPAVSSSASPPIAPDYTGHEWLKARLPTGLVPWLEGAGDSWYQAASSYTTELSQALHHLSNPEHWRWPERLVLFFTDLHADAEAFSASLVASGVFARNGPQPSDLALKRPVDQFEIILGGDCLDKGPSNLQLLRLIRHLLDRQVQLTLLSGNHDLRLQLAIQSLDNPNCPRNGHFLLRLGSKVMPLCVELLSQYPLSAAERSSLPNEHSCEARLMPANDWPDQFRKGAADTLSPAQIELELERLTSRKQRFFAAASQAGLSFQQIYAAMHRWKQLFLQPDGEFHWFIQHQQLLCQRGSFLFVHAGCDDAIAQQLVEQDCDSLNTAFQEARQGEAFALYFGPLGNMLRTKYRRQDPQLSTRSSQDLITSGIHALVHGHRNLHHGQRITFRANMIHFECDSTLNSTSRKLEGLSGGGAAVTLIHPQGYVMGISSDYPSIKFFQPDSLQTITTQLL</sequence>